<dbReference type="AlphaFoldDB" id="A0A0S4LL77"/>
<gene>
    <name evidence="1" type="ORF">COMA2_40270</name>
</gene>
<reference evidence="2" key="1">
    <citation type="submission" date="2015-10" db="EMBL/GenBank/DDBJ databases">
        <authorList>
            <person name="Luecker S."/>
            <person name="Luecker S."/>
        </authorList>
    </citation>
    <scope>NUCLEOTIDE SEQUENCE [LARGE SCALE GENOMIC DNA]</scope>
</reference>
<dbReference type="STRING" id="1742973.COMA2_40270"/>
<name>A0A0S4LL77_9BACT</name>
<dbReference type="EMBL" id="CZPZ01000031">
    <property type="protein sequence ID" value="CUS38245.1"/>
    <property type="molecule type" value="Genomic_DNA"/>
</dbReference>
<accession>A0A0S4LL77</accession>
<sequence>MLTGPLVYRMGEHPIWPQRYCLPYFGRGWSLLTPIHNSSKPRWFFYSGGNFQFLGMDFSQGRELQPIATMTL</sequence>
<proteinExistence type="predicted"/>
<dbReference type="Proteomes" id="UP000198736">
    <property type="component" value="Unassembled WGS sequence"/>
</dbReference>
<evidence type="ECO:0000313" key="2">
    <source>
        <dbReference type="Proteomes" id="UP000198736"/>
    </source>
</evidence>
<organism evidence="1 2">
    <name type="scientific">Candidatus Nitrospira nitrificans</name>
    <dbReference type="NCBI Taxonomy" id="1742973"/>
    <lineage>
        <taxon>Bacteria</taxon>
        <taxon>Pseudomonadati</taxon>
        <taxon>Nitrospirota</taxon>
        <taxon>Nitrospiria</taxon>
        <taxon>Nitrospirales</taxon>
        <taxon>Nitrospiraceae</taxon>
        <taxon>Nitrospira</taxon>
    </lineage>
</organism>
<protein>
    <submittedName>
        <fullName evidence="1">Uncharacterized protein</fullName>
    </submittedName>
</protein>
<keyword evidence="2" id="KW-1185">Reference proteome</keyword>
<evidence type="ECO:0000313" key="1">
    <source>
        <dbReference type="EMBL" id="CUS38245.1"/>
    </source>
</evidence>